<dbReference type="InterPro" id="IPR008979">
    <property type="entry name" value="Galactose-bd-like_sf"/>
</dbReference>
<dbReference type="InterPro" id="IPR002884">
    <property type="entry name" value="P_dom"/>
</dbReference>
<dbReference type="OrthoDB" id="6242288at2"/>
<dbReference type="Gene3D" id="2.60.40.2810">
    <property type="match status" value="3"/>
</dbReference>
<evidence type="ECO:0000313" key="4">
    <source>
        <dbReference type="EMBL" id="ABO23618.1"/>
    </source>
</evidence>
<dbReference type="SUPFAM" id="SSF49785">
    <property type="entry name" value="Galactose-binding domain-like"/>
    <property type="match status" value="1"/>
</dbReference>
<dbReference type="eggNOG" id="COG4935">
    <property type="taxonomic scope" value="Bacteria"/>
</dbReference>
<accession>A3QDS0</accession>
<dbReference type="Gene3D" id="2.60.40.3440">
    <property type="match status" value="4"/>
</dbReference>
<dbReference type="PANTHER" id="PTHR34720:SF9">
    <property type="entry name" value="BLR4714 PROTEIN"/>
    <property type="match status" value="1"/>
</dbReference>
<dbReference type="NCBIfam" id="NF012211">
    <property type="entry name" value="tand_rpt_95"/>
    <property type="match status" value="7"/>
</dbReference>
<dbReference type="SUPFAM" id="SSF81296">
    <property type="entry name" value="E set domains"/>
    <property type="match status" value="1"/>
</dbReference>
<reference evidence="4 5" key="1">
    <citation type="submission" date="2007-03" db="EMBL/GenBank/DDBJ databases">
        <title>Complete sequence of Shewanella loihica PV-4.</title>
        <authorList>
            <consortium name="US DOE Joint Genome Institute"/>
            <person name="Copeland A."/>
            <person name="Lucas S."/>
            <person name="Lapidus A."/>
            <person name="Barry K."/>
            <person name="Detter J.C."/>
            <person name="Glavina del Rio T."/>
            <person name="Hammon N."/>
            <person name="Israni S."/>
            <person name="Dalin E."/>
            <person name="Tice H."/>
            <person name="Pitluck S."/>
            <person name="Chain P."/>
            <person name="Malfatti S."/>
            <person name="Shin M."/>
            <person name="Vergez L."/>
            <person name="Schmutz J."/>
            <person name="Larimer F."/>
            <person name="Land M."/>
            <person name="Hauser L."/>
            <person name="Kyrpides N."/>
            <person name="Mikhailova N."/>
            <person name="Romine M.F."/>
            <person name="Serres G."/>
            <person name="Fredrickson J."/>
            <person name="Tiedje J."/>
            <person name="Richardson P."/>
        </authorList>
    </citation>
    <scope>NUCLEOTIDE SEQUENCE [LARGE SCALE GENOMIC DNA]</scope>
    <source>
        <strain evidence="5">ATCC BAA-1088 / PV-4</strain>
    </source>
</reference>
<dbReference type="Gene3D" id="2.60.40.10">
    <property type="entry name" value="Immunoglobulins"/>
    <property type="match status" value="1"/>
</dbReference>
<dbReference type="InterPro" id="IPR017868">
    <property type="entry name" value="Filamin/ABP280_repeat-like"/>
</dbReference>
<dbReference type="GO" id="GO:0004252">
    <property type="term" value="F:serine-type endopeptidase activity"/>
    <property type="evidence" value="ECO:0007669"/>
    <property type="project" value="InterPro"/>
</dbReference>
<dbReference type="HOGENOM" id="CLU_264163_0_0_6"/>
<dbReference type="Gene3D" id="2.60.120.260">
    <property type="entry name" value="Galactose-binding domain-like"/>
    <property type="match status" value="1"/>
</dbReference>
<keyword evidence="5" id="KW-1185">Reference proteome</keyword>
<feature type="domain" description="P/Homo B" evidence="3">
    <location>
        <begin position="1253"/>
        <end position="1367"/>
    </location>
</feature>
<sequence precursor="true">MNKLILSILLGILVALYTFSASSIPQSIQIHKSGEIINGEFSTSFLSPALDKFVISIPMIYDTNVSDIQLITPSGVVINSKNASSYNCNFLFFTPLTPEEHLISLENSLIIELNNVASGKYVITGKASDPQNLIPIRIKFPTSKINFALTVGEVGPNKKPISVGNMFPVYVQLYDDSVPLVTAEASFEFLKDGVVVSKIIAVDDGSGMDFKARDGSYHAFFTPEAEGEYTVLVRINGTNLNGEKFEVSVDQSFNSILPQVYVTGSVNEILVDLDKDGYIDELRLEFETAGPFQSTGFYYNRVTLETEDGTEIFAGRKMDATENKISVTFKGEEIRRLGYSGKFTVSDFWLDYGYVRIQDKDNFYTTSYFENDSWERDDLLYLGNVTFESIDSEDGRFIEMIDVSFEVDTLPAAAKFGYSATITTVGDEHVGVYGNPDIELMKGINRITFSIPAFDFAKLQSNKALKIKQLTMYPLIKGGNVISKRNVATSALYSCWDFQACSTAENAIPVAVDDEVTSTGKAMYIHVAQNDFDDDGDLLKVNSVTPAQHGIAEIVGNSIQYTPNSGFEGDDVFQYEIVDIHPRNNILKGGSAIGTVRVSVKPNHAPIANADSYHVPENMTSYFQVLVNDTDPDGDGLYISSFTQPSHGTLVNYGNQLGYTPNPGYLGNDSFSYTIIDYDIASNIAKGGTATSQVTVQIGNVVNRPPVAVNDAYSLSPGSQSVLNVLANDRDPDQDDLRISGYSLPGKGSLVVTDKLITYTANLNASGTDTFAYSISDGKGGSSNAIVNIDFVFANNPAVAVDDVFETTQNTPLVIDVLRNDYDLEGDSFDVIRFTQPDNGTVIRGIASELVYSPDVDFVGDEIFSYTIQDAQGNLSTALVHVSVKSNDPKVVALDDTVSVAANTSIEIDVLSNDSASSSQALTISDYTQPAHGAVSLAHNKLTYTPHVGFFGDDVFTYRVIDTLGNTASASVYVTVNKGNTAPVAMDDVAFTQVNVAVSIDVLSNDTDADNDPIQLIDFSQGAHGGTLLSGSNIIYQPESGYVGQDSFTYLIADPSGDRSQATVLVSIVDGNSAPSAEDDAIRVYQGASIKYDVLSNDSDPDGDLLTIESVTQATNGFTEIEDNKIKYTAPTNFVGTTQFTYEITDGQLRATASVFVTVEPNPNTAPFIEIHAPIDGQQFGFGSSIQLNASAWDIEDGELGNFVTWSSNIDGELGEGKLQEVILSPGQHTIEATIVDSRQEVSSDSVTILIVQAAGQVFTNVSQFEIPDNKGYGVSSSITVPSDIYPSGITVSAKILHPNLADIAIQLVSPSGRHYNLSNPGSYVLNESWTIDSNMIETVKGVWTLKVSDQKKDNLGTLTQWSIQFD</sequence>
<gene>
    <name evidence="4" type="ordered locus">Shew_1752</name>
</gene>
<dbReference type="GO" id="GO:0006508">
    <property type="term" value="P:proteolysis"/>
    <property type="evidence" value="ECO:0007669"/>
    <property type="project" value="UniProtKB-KW"/>
</dbReference>
<proteinExistence type="predicted"/>
<dbReference type="PANTHER" id="PTHR34720">
    <property type="entry name" value="MICROCYSTIN DEPENDENT PROTEIN"/>
    <property type="match status" value="1"/>
</dbReference>
<organism evidence="4 5">
    <name type="scientific">Shewanella loihica (strain ATCC BAA-1088 / PV-4)</name>
    <dbReference type="NCBI Taxonomy" id="323850"/>
    <lineage>
        <taxon>Bacteria</taxon>
        <taxon>Pseudomonadati</taxon>
        <taxon>Pseudomonadota</taxon>
        <taxon>Gammaproteobacteria</taxon>
        <taxon>Alteromonadales</taxon>
        <taxon>Shewanellaceae</taxon>
        <taxon>Shewanella</taxon>
    </lineage>
</organism>
<evidence type="ECO:0000313" key="5">
    <source>
        <dbReference type="Proteomes" id="UP000001558"/>
    </source>
</evidence>
<evidence type="ECO:0000256" key="1">
    <source>
        <dbReference type="ARBA" id="ARBA00022670"/>
    </source>
</evidence>
<dbReference type="Pfam" id="PF17963">
    <property type="entry name" value="Big_9"/>
    <property type="match status" value="7"/>
</dbReference>
<dbReference type="Pfam" id="PF01483">
    <property type="entry name" value="P_proprotein"/>
    <property type="match status" value="1"/>
</dbReference>
<dbReference type="NCBIfam" id="NF041940">
    <property type="entry name" value="choice_anch_X"/>
    <property type="match status" value="1"/>
</dbReference>
<dbReference type="KEGG" id="slo:Shew_1752"/>
<dbReference type="STRING" id="323850.Shew_1752"/>
<name>A3QDS0_SHELP</name>
<evidence type="ECO:0000259" key="3">
    <source>
        <dbReference type="PROSITE" id="PS51829"/>
    </source>
</evidence>
<keyword evidence="1" id="KW-0645">Protease</keyword>
<protein>
    <submittedName>
        <fullName evidence="4">Proprotein convertase, P</fullName>
    </submittedName>
</protein>
<dbReference type="InterPro" id="IPR013783">
    <property type="entry name" value="Ig-like_fold"/>
</dbReference>
<dbReference type="PROSITE" id="PS50194">
    <property type="entry name" value="FILAMIN_REPEAT"/>
    <property type="match status" value="1"/>
</dbReference>
<dbReference type="InterPro" id="IPR014756">
    <property type="entry name" value="Ig_E-set"/>
</dbReference>
<keyword evidence="2" id="KW-0378">Hydrolase</keyword>
<evidence type="ECO:0000256" key="2">
    <source>
        <dbReference type="ARBA" id="ARBA00022801"/>
    </source>
</evidence>
<dbReference type="PROSITE" id="PS51829">
    <property type="entry name" value="P_HOMO_B"/>
    <property type="match status" value="1"/>
</dbReference>
<dbReference type="RefSeq" id="WP_011865550.1">
    <property type="nucleotide sequence ID" value="NC_009092.1"/>
</dbReference>
<dbReference type="EMBL" id="CP000606">
    <property type="protein sequence ID" value="ABO23618.1"/>
    <property type="molecule type" value="Genomic_DNA"/>
</dbReference>
<dbReference type="Proteomes" id="UP000001558">
    <property type="component" value="Chromosome"/>
</dbReference>